<dbReference type="Gene3D" id="2.30.29.30">
    <property type="entry name" value="Pleckstrin-homology domain (PH domain)/Phosphotyrosine-binding domain (PTB)"/>
    <property type="match status" value="1"/>
</dbReference>
<proteinExistence type="predicted"/>
<sequence length="347" mass="39877">MFKRKHKARFSDLYDTMPEETLPYSRTGSLKRVLKSSLRRKRRELDISQEDPTYSCVYLGNAATLHAKGEGSTDNAVKTIWTKSNKGKSGSRMKLSVGNQGITLTYADKDNAKGGQLYMLHRITYCVADKNVPRIFAWIYRHEVKLKAVMLRCHAVYVKKEETAKAMALLLYQTFSTSLENYKREKKESERHRERAGIPWPMTVPRRKLIKSTVEFKPPVERSRSAPKLGCITEDDAEEDVHVEQQEALNHCEPSHRHLTEAIEEEDEEEEEEEEVERRYQDAEGEGDSGIVSNGDDEELLSRGIMELDIGNNLHDLQSDQAVATLMFGDVGLEEEEQDYEEEETRL</sequence>
<dbReference type="InterPro" id="IPR011993">
    <property type="entry name" value="PH-like_dom_sf"/>
</dbReference>
<dbReference type="CDD" id="cd01214">
    <property type="entry name" value="PTB_FAM43A"/>
    <property type="match status" value="1"/>
</dbReference>
<dbReference type="AlphaFoldDB" id="A0A8J9Z0X1"/>
<dbReference type="InterPro" id="IPR051133">
    <property type="entry name" value="Adapter_Engulfment-Domain"/>
</dbReference>
<evidence type="ECO:0000313" key="4">
    <source>
        <dbReference type="Proteomes" id="UP000838412"/>
    </source>
</evidence>
<accession>A0A8J9Z0X1</accession>
<organism evidence="3 4">
    <name type="scientific">Branchiostoma lanceolatum</name>
    <name type="common">Common lancelet</name>
    <name type="synonym">Amphioxus lanceolatum</name>
    <dbReference type="NCBI Taxonomy" id="7740"/>
    <lineage>
        <taxon>Eukaryota</taxon>
        <taxon>Metazoa</taxon>
        <taxon>Chordata</taxon>
        <taxon>Cephalochordata</taxon>
        <taxon>Leptocardii</taxon>
        <taxon>Amphioxiformes</taxon>
        <taxon>Branchiostomatidae</taxon>
        <taxon>Branchiostoma</taxon>
    </lineage>
</organism>
<name>A0A8J9Z0X1_BRALA</name>
<dbReference type="SUPFAM" id="SSF50729">
    <property type="entry name" value="PH domain-like"/>
    <property type="match status" value="1"/>
</dbReference>
<feature type="domain" description="PID" evidence="2">
    <location>
        <begin position="49"/>
        <end position="188"/>
    </location>
</feature>
<dbReference type="OrthoDB" id="5962185at2759"/>
<feature type="region of interest" description="Disordered" evidence="1">
    <location>
        <begin position="262"/>
        <end position="298"/>
    </location>
</feature>
<dbReference type="EMBL" id="OV696699">
    <property type="protein sequence ID" value="CAH1245144.1"/>
    <property type="molecule type" value="Genomic_DNA"/>
</dbReference>
<dbReference type="InterPro" id="IPR006020">
    <property type="entry name" value="PTB/PI_dom"/>
</dbReference>
<dbReference type="SMART" id="SM00462">
    <property type="entry name" value="PTB"/>
    <property type="match status" value="1"/>
</dbReference>
<evidence type="ECO:0000313" key="3">
    <source>
        <dbReference type="EMBL" id="CAH1245144.1"/>
    </source>
</evidence>
<protein>
    <submittedName>
        <fullName evidence="3">FAM43A protein</fullName>
    </submittedName>
</protein>
<reference evidence="3" key="1">
    <citation type="submission" date="2022-01" db="EMBL/GenBank/DDBJ databases">
        <authorList>
            <person name="Braso-Vives M."/>
        </authorList>
    </citation>
    <scope>NUCLEOTIDE SEQUENCE</scope>
</reference>
<dbReference type="PANTHER" id="PTHR11232">
    <property type="entry name" value="PHOSPHOTYROSINE INTERACTION DOMAIN-CONTAINING FAMILY MEMBER"/>
    <property type="match status" value="1"/>
</dbReference>
<gene>
    <name evidence="3" type="primary">FAM43A</name>
    <name evidence="3" type="ORF">BLAG_LOCUS7575</name>
</gene>
<feature type="compositionally biased region" description="Acidic residues" evidence="1">
    <location>
        <begin position="262"/>
        <end position="275"/>
    </location>
</feature>
<keyword evidence="4" id="KW-1185">Reference proteome</keyword>
<evidence type="ECO:0000259" key="2">
    <source>
        <dbReference type="SMART" id="SM00462"/>
    </source>
</evidence>
<dbReference type="Pfam" id="PF14719">
    <property type="entry name" value="PID_2"/>
    <property type="match status" value="1"/>
</dbReference>
<evidence type="ECO:0000256" key="1">
    <source>
        <dbReference type="SAM" id="MobiDB-lite"/>
    </source>
</evidence>
<dbReference type="InterPro" id="IPR033930">
    <property type="entry name" value="FAM43A/B_PTB"/>
</dbReference>
<dbReference type="PANTHER" id="PTHR11232:SF2">
    <property type="entry name" value="FI05246P"/>
    <property type="match status" value="1"/>
</dbReference>
<dbReference type="Proteomes" id="UP000838412">
    <property type="component" value="Chromosome 14"/>
</dbReference>